<protein>
    <recommendedName>
        <fullName evidence="4">CDP-alcohol phosphatidyltransferase</fullName>
    </recommendedName>
</protein>
<keyword evidence="3" id="KW-1185">Reference proteome</keyword>
<evidence type="ECO:0008006" key="4">
    <source>
        <dbReference type="Google" id="ProtNLM"/>
    </source>
</evidence>
<dbReference type="HOGENOM" id="CLU_077956_0_0_10"/>
<comment type="caution">
    <text evidence="2">The sequence shown here is derived from an EMBL/GenBank/DDBJ whole genome shotgun (WGS) entry which is preliminary data.</text>
</comment>
<dbReference type="eggNOG" id="COG0558">
    <property type="taxonomic scope" value="Bacteria"/>
</dbReference>
<dbReference type="STRING" id="762982.HMPREF9442_00104"/>
<reference evidence="2 3" key="1">
    <citation type="submission" date="2011-02" db="EMBL/GenBank/DDBJ databases">
        <authorList>
            <person name="Weinstock G."/>
            <person name="Sodergren E."/>
            <person name="Clifton S."/>
            <person name="Fulton L."/>
            <person name="Fulton B."/>
            <person name="Courtney L."/>
            <person name="Fronick C."/>
            <person name="Harrison M."/>
            <person name="Strong C."/>
            <person name="Farmer C."/>
            <person name="Delahaunty K."/>
            <person name="Markovic C."/>
            <person name="Hall O."/>
            <person name="Minx P."/>
            <person name="Tomlinson C."/>
            <person name="Mitreva M."/>
            <person name="Hou S."/>
            <person name="Chen J."/>
            <person name="Wollam A."/>
            <person name="Pepin K.H."/>
            <person name="Johnson M."/>
            <person name="Bhonagiri V."/>
            <person name="Zhang X."/>
            <person name="Suruliraj S."/>
            <person name="Warren W."/>
            <person name="Chinwalla A."/>
            <person name="Mardis E.R."/>
            <person name="Wilson R.K."/>
        </authorList>
    </citation>
    <scope>NUCLEOTIDE SEQUENCE [LARGE SCALE GENOMIC DNA]</scope>
    <source>
        <strain evidence="2 3">YIT 11841</strain>
    </source>
</reference>
<feature type="transmembrane region" description="Helical" evidence="1">
    <location>
        <begin position="124"/>
        <end position="141"/>
    </location>
</feature>
<organism evidence="2 3">
    <name type="scientific">Paraprevotella xylaniphila YIT 11841</name>
    <dbReference type="NCBI Taxonomy" id="762982"/>
    <lineage>
        <taxon>Bacteria</taxon>
        <taxon>Pseudomonadati</taxon>
        <taxon>Bacteroidota</taxon>
        <taxon>Bacteroidia</taxon>
        <taxon>Bacteroidales</taxon>
        <taxon>Prevotellaceae</taxon>
        <taxon>Paraprevotella</taxon>
    </lineage>
</organism>
<feature type="transmembrane region" description="Helical" evidence="1">
    <location>
        <begin position="161"/>
        <end position="177"/>
    </location>
</feature>
<evidence type="ECO:0000313" key="3">
    <source>
        <dbReference type="Proteomes" id="UP000005546"/>
    </source>
</evidence>
<feature type="transmembrane region" description="Helical" evidence="1">
    <location>
        <begin position="37"/>
        <end position="56"/>
    </location>
</feature>
<dbReference type="InterPro" id="IPR043130">
    <property type="entry name" value="CDP-OH_PTrfase_TM_dom"/>
</dbReference>
<proteinExistence type="predicted"/>
<gene>
    <name evidence="2" type="ORF">HMPREF9442_00104</name>
</gene>
<keyword evidence="1" id="KW-0812">Transmembrane</keyword>
<evidence type="ECO:0000313" key="2">
    <source>
        <dbReference type="EMBL" id="EGG58211.1"/>
    </source>
</evidence>
<dbReference type="Gene3D" id="1.20.120.1760">
    <property type="match status" value="1"/>
</dbReference>
<dbReference type="AlphaFoldDB" id="F3QPL7"/>
<sequence>MGKESAERIQTSLLSKAEKKALVWLAQRQPGWMTSDTLTYIGVLGTVIYAIGGWLSNTDIKYLWLSSFGLVLHWYGDSLDGTLARFRNTQRPVYGFFIDHTLDAVTTCLIFLGAGLSPMFRMDVALAALAGYLSLSIYTYVCTIVKEEFCLTYGKLGPTEFRLLLILLNILYMYTSWSEWHVDWRGIEWGIFDILGTLITIILFCIFLVQFMKDRAAFAKQDPLKPYSKQK</sequence>
<keyword evidence="1" id="KW-1133">Transmembrane helix</keyword>
<name>F3QPL7_9BACT</name>
<evidence type="ECO:0000256" key="1">
    <source>
        <dbReference type="SAM" id="Phobius"/>
    </source>
</evidence>
<dbReference type="Pfam" id="PF01066">
    <property type="entry name" value="CDP-OH_P_transf"/>
    <property type="match status" value="1"/>
</dbReference>
<keyword evidence="1" id="KW-0472">Membrane</keyword>
<dbReference type="OrthoDB" id="116551at2"/>
<dbReference type="RefSeq" id="WP_008624074.1">
    <property type="nucleotide sequence ID" value="NZ_GL883805.1"/>
</dbReference>
<dbReference type="EMBL" id="AFBR01000001">
    <property type="protein sequence ID" value="EGG58211.1"/>
    <property type="molecule type" value="Genomic_DNA"/>
</dbReference>
<feature type="transmembrane region" description="Helical" evidence="1">
    <location>
        <begin position="93"/>
        <end position="112"/>
    </location>
</feature>
<accession>F3QPL7</accession>
<dbReference type="InterPro" id="IPR000462">
    <property type="entry name" value="CDP-OH_P_trans"/>
</dbReference>
<dbReference type="Proteomes" id="UP000005546">
    <property type="component" value="Unassembled WGS sequence"/>
</dbReference>
<feature type="transmembrane region" description="Helical" evidence="1">
    <location>
        <begin position="189"/>
        <end position="211"/>
    </location>
</feature>